<proteinExistence type="predicted"/>
<evidence type="ECO:0000313" key="1">
    <source>
        <dbReference type="EMBL" id="CUV10049.1"/>
    </source>
</evidence>
<name>A0A160VIN7_9ZZZZ</name>
<keyword evidence="1" id="KW-0560">Oxidoreductase</keyword>
<organism evidence="1">
    <name type="scientific">hydrothermal vent metagenome</name>
    <dbReference type="NCBI Taxonomy" id="652676"/>
    <lineage>
        <taxon>unclassified sequences</taxon>
        <taxon>metagenomes</taxon>
        <taxon>ecological metagenomes</taxon>
    </lineage>
</organism>
<dbReference type="InterPro" id="IPR029032">
    <property type="entry name" value="AhpD-like"/>
</dbReference>
<sequence length="81" mass="9248">MAWIAEIDEREAEGLLKDQYSKLKEPWGGIDNILKIHSLNPESLAAHVQLYKTVMFGKSPIPRIDREKIALVVSSINQCHY</sequence>
<reference evidence="1" key="1">
    <citation type="submission" date="2015-10" db="EMBL/GenBank/DDBJ databases">
        <authorList>
            <person name="Gilbert D.G."/>
        </authorList>
    </citation>
    <scope>NUCLEOTIDE SEQUENCE</scope>
</reference>
<protein>
    <submittedName>
        <fullName evidence="1">Uncharacterized peroxidase-related enzyme subfamily</fullName>
    </submittedName>
</protein>
<dbReference type="Gene3D" id="1.20.1290.10">
    <property type="entry name" value="AhpD-like"/>
    <property type="match status" value="1"/>
</dbReference>
<dbReference type="EMBL" id="FAXC01000344">
    <property type="protein sequence ID" value="CUV10049.1"/>
    <property type="molecule type" value="Genomic_DNA"/>
</dbReference>
<dbReference type="AlphaFoldDB" id="A0A160VIN7"/>
<keyword evidence="1" id="KW-0575">Peroxidase</keyword>
<dbReference type="GO" id="GO:0004601">
    <property type="term" value="F:peroxidase activity"/>
    <property type="evidence" value="ECO:0007669"/>
    <property type="project" value="UniProtKB-KW"/>
</dbReference>
<accession>A0A160VIN7</accession>
<gene>
    <name evidence="1" type="ORF">MGWOODY_Mmi1555</name>
</gene>
<dbReference type="SUPFAM" id="SSF69118">
    <property type="entry name" value="AhpD-like"/>
    <property type="match status" value="1"/>
</dbReference>